<sequence>MIHFFEKIQNLFKKHPDQIKAVLEIFLSRVTASHTGIHYRWGKIDQFESFYSMIKGLFPRQFWHLLGKNLVKSLDTKKQPLLMKLAQLHSKTEGYPTTQEDYVRLQLYSIKDGRALAAFKFCLHLACIGRPQTLELDPQKSEP</sequence>
<evidence type="ECO:0000313" key="2">
    <source>
        <dbReference type="EMBL" id="EXC46442.1"/>
    </source>
</evidence>
<protein>
    <submittedName>
        <fullName evidence="2">Uncharacterized protein</fullName>
    </submittedName>
</protein>
<dbReference type="Proteomes" id="UP000020735">
    <property type="component" value="Unassembled WGS sequence"/>
</dbReference>
<accession>A0A009T4Z4</accession>
<comment type="caution">
    <text evidence="2">The sequence shown here is derived from an EMBL/GenBank/DDBJ whole genome shotgun (WGS) entry which is preliminary data.</text>
</comment>
<gene>
    <name evidence="2" type="ORF">J529_3429</name>
    <name evidence="1" type="ORF">J529_4374</name>
</gene>
<dbReference type="EMBL" id="JEXJ01000085">
    <property type="protein sequence ID" value="EXC46442.1"/>
    <property type="molecule type" value="Genomic_DNA"/>
</dbReference>
<name>A0A009T4Z4_ACIBA</name>
<proteinExistence type="predicted"/>
<dbReference type="PATRIC" id="fig|1310630.3.peg.3337"/>
<dbReference type="EMBL" id="JEXJ01000248">
    <property type="protein sequence ID" value="EXC38865.1"/>
    <property type="molecule type" value="Genomic_DNA"/>
</dbReference>
<evidence type="ECO:0000313" key="1">
    <source>
        <dbReference type="EMBL" id="EXC38865.1"/>
    </source>
</evidence>
<dbReference type="AlphaFoldDB" id="A0A009T4Z4"/>
<organism evidence="2 3">
    <name type="scientific">Acinetobacter baumannii 99063</name>
    <dbReference type="NCBI Taxonomy" id="1310630"/>
    <lineage>
        <taxon>Bacteria</taxon>
        <taxon>Pseudomonadati</taxon>
        <taxon>Pseudomonadota</taxon>
        <taxon>Gammaproteobacteria</taxon>
        <taxon>Moraxellales</taxon>
        <taxon>Moraxellaceae</taxon>
        <taxon>Acinetobacter</taxon>
        <taxon>Acinetobacter calcoaceticus/baumannii complex</taxon>
    </lineage>
</organism>
<evidence type="ECO:0000313" key="3">
    <source>
        <dbReference type="Proteomes" id="UP000020735"/>
    </source>
</evidence>
<reference evidence="2 3" key="1">
    <citation type="submission" date="2014-02" db="EMBL/GenBank/DDBJ databases">
        <title>Comparative genomics and transcriptomics to identify genetic mechanisms underlying the emergence of carbapenem resistant Acinetobacter baumannii (CRAb).</title>
        <authorList>
            <person name="Harris A.D."/>
            <person name="Johnson K.J."/>
            <person name="George J."/>
            <person name="Shefchek K."/>
            <person name="Daugherty S.C."/>
            <person name="Parankush S."/>
            <person name="Sadzewicz L."/>
            <person name="Tallon L."/>
            <person name="Sengamalay N."/>
            <person name="Hazen T.H."/>
            <person name="Rasko D.A."/>
        </authorList>
    </citation>
    <scope>NUCLEOTIDE SEQUENCE [LARGE SCALE GENOMIC DNA]</scope>
    <source>
        <strain evidence="2 3">99063</strain>
    </source>
</reference>